<accession>A0ABN0WMT9</accession>
<organism evidence="1 2">
    <name type="scientific">Bacillus carboniphilus</name>
    <dbReference type="NCBI Taxonomy" id="86663"/>
    <lineage>
        <taxon>Bacteria</taxon>
        <taxon>Bacillati</taxon>
        <taxon>Bacillota</taxon>
        <taxon>Bacilli</taxon>
        <taxon>Bacillales</taxon>
        <taxon>Bacillaceae</taxon>
        <taxon>Bacillus</taxon>
    </lineage>
</organism>
<sequence length="63" mass="7382">MNRQFPYPAPPYMNITVHPYSTYYSPAPNVHIQYPVLPPHYGYTHKIHLPSSFVPYSGPREHK</sequence>
<protein>
    <recommendedName>
        <fullName evidence="3">Spore coat protein</fullName>
    </recommendedName>
</protein>
<proteinExistence type="predicted"/>
<gene>
    <name evidence="1" type="ORF">GCM10008967_35700</name>
</gene>
<evidence type="ECO:0000313" key="2">
    <source>
        <dbReference type="Proteomes" id="UP001500782"/>
    </source>
</evidence>
<reference evidence="1 2" key="1">
    <citation type="journal article" date="2019" name="Int. J. Syst. Evol. Microbiol.">
        <title>The Global Catalogue of Microorganisms (GCM) 10K type strain sequencing project: providing services to taxonomists for standard genome sequencing and annotation.</title>
        <authorList>
            <consortium name="The Broad Institute Genomics Platform"/>
            <consortium name="The Broad Institute Genome Sequencing Center for Infectious Disease"/>
            <person name="Wu L."/>
            <person name="Ma J."/>
        </authorList>
    </citation>
    <scope>NUCLEOTIDE SEQUENCE [LARGE SCALE GENOMIC DNA]</scope>
    <source>
        <strain evidence="1 2">JCM 9731</strain>
    </source>
</reference>
<dbReference type="EMBL" id="BAAADJ010000060">
    <property type="protein sequence ID" value="GAA0342155.1"/>
    <property type="molecule type" value="Genomic_DNA"/>
</dbReference>
<dbReference type="Proteomes" id="UP001500782">
    <property type="component" value="Unassembled WGS sequence"/>
</dbReference>
<comment type="caution">
    <text evidence="1">The sequence shown here is derived from an EMBL/GenBank/DDBJ whole genome shotgun (WGS) entry which is preliminary data.</text>
</comment>
<evidence type="ECO:0000313" key="1">
    <source>
        <dbReference type="EMBL" id="GAA0342155.1"/>
    </source>
</evidence>
<name>A0ABN0WMT9_9BACI</name>
<evidence type="ECO:0008006" key="3">
    <source>
        <dbReference type="Google" id="ProtNLM"/>
    </source>
</evidence>
<keyword evidence="2" id="KW-1185">Reference proteome</keyword>